<name>A0A4Q9QHA4_9GAMM</name>
<gene>
    <name evidence="2" type="ORF">DNK06_20490</name>
</gene>
<dbReference type="Pfam" id="PF13503">
    <property type="entry name" value="DUF4123"/>
    <property type="match status" value="1"/>
</dbReference>
<feature type="domain" description="DUF4123" evidence="1">
    <location>
        <begin position="20"/>
        <end position="131"/>
    </location>
</feature>
<protein>
    <submittedName>
        <fullName evidence="2">DUF4123 domain-containing protein</fullName>
    </submittedName>
</protein>
<evidence type="ECO:0000313" key="3">
    <source>
        <dbReference type="Proteomes" id="UP000292302"/>
    </source>
</evidence>
<dbReference type="EMBL" id="QJUI01000020">
    <property type="protein sequence ID" value="TBU73816.1"/>
    <property type="molecule type" value="Genomic_DNA"/>
</dbReference>
<evidence type="ECO:0000259" key="1">
    <source>
        <dbReference type="Pfam" id="PF13503"/>
    </source>
</evidence>
<proteinExistence type="predicted"/>
<comment type="caution">
    <text evidence="2">The sequence shown here is derived from an EMBL/GenBank/DDBJ whole genome shotgun (WGS) entry which is preliminary data.</text>
</comment>
<dbReference type="Proteomes" id="UP000292302">
    <property type="component" value="Unassembled WGS sequence"/>
</dbReference>
<keyword evidence="3" id="KW-1185">Reference proteome</keyword>
<dbReference type="AlphaFoldDB" id="A0A4Q9QHA4"/>
<accession>A0A4Q9QHA4</accession>
<dbReference type="InterPro" id="IPR025391">
    <property type="entry name" value="DUF4123"/>
</dbReference>
<sequence length="292" mass="32963">MHDSPMPALPSGLPWKASSYLLLDAISVEALPQKLYQWSESPIFEPLYLGTEWQELIDLSPCLIALNGPHDPILRAFLDNASQEWGYLAFTDAGFDETLRHLRWLLKVKAQEGETALLRLADPAVAHTLFTLGNTKLFGPIEWVCTPDSLEGIWHTHQRSGTPTEQDHSQLYRLNDKELDALSEVSFRQTIIALDKHLDAFFPAYKPSIQGRNRVRHMRDLAERAYRNGMCSEREILLFANVFGFLGDQPLESHPDLAHLLNETSSLSPGQRVEHAARLAEQRATETQGTLS</sequence>
<evidence type="ECO:0000313" key="2">
    <source>
        <dbReference type="EMBL" id="TBU73816.1"/>
    </source>
</evidence>
<dbReference type="OrthoDB" id="6353266at2"/>
<reference evidence="2 3" key="1">
    <citation type="submission" date="2018-06" db="EMBL/GenBank/DDBJ databases">
        <title>Three novel Pseudomonas species isolated from symptomatic oak.</title>
        <authorList>
            <person name="Bueno-Gonzalez V."/>
            <person name="Brady C."/>
        </authorList>
    </citation>
    <scope>NUCLEOTIDE SEQUENCE [LARGE SCALE GENOMIC DNA]</scope>
    <source>
        <strain evidence="2 3">P9A</strain>
    </source>
</reference>
<organism evidence="2 3">
    <name type="scientific">Phytopseudomonas daroniae</name>
    <dbReference type="NCBI Taxonomy" id="2487519"/>
    <lineage>
        <taxon>Bacteria</taxon>
        <taxon>Pseudomonadati</taxon>
        <taxon>Pseudomonadota</taxon>
        <taxon>Gammaproteobacteria</taxon>
        <taxon>Pseudomonadales</taxon>
        <taxon>Pseudomonadaceae</taxon>
        <taxon>Phytopseudomonas</taxon>
    </lineage>
</organism>
<dbReference type="RefSeq" id="WP_131181840.1">
    <property type="nucleotide sequence ID" value="NZ_QJUI01000020.1"/>
</dbReference>